<organism evidence="3">
    <name type="scientific">Brassica napus</name>
    <name type="common">Rape</name>
    <dbReference type="NCBI Taxonomy" id="3708"/>
    <lineage>
        <taxon>Eukaryota</taxon>
        <taxon>Viridiplantae</taxon>
        <taxon>Streptophyta</taxon>
        <taxon>Embryophyta</taxon>
        <taxon>Tracheophyta</taxon>
        <taxon>Spermatophyta</taxon>
        <taxon>Magnoliopsida</taxon>
        <taxon>eudicotyledons</taxon>
        <taxon>Gunneridae</taxon>
        <taxon>Pentapetalae</taxon>
        <taxon>rosids</taxon>
        <taxon>malvids</taxon>
        <taxon>Brassicales</taxon>
        <taxon>Brassicaceae</taxon>
        <taxon>Brassiceae</taxon>
        <taxon>Brassica</taxon>
    </lineage>
</organism>
<dbReference type="Proteomes" id="UP001295469">
    <property type="component" value="Chromosome C03"/>
</dbReference>
<protein>
    <submittedName>
        <fullName evidence="3">(rape) hypothetical protein</fullName>
    </submittedName>
</protein>
<evidence type="ECO:0000313" key="3">
    <source>
        <dbReference type="EMBL" id="CAF1704907.1"/>
    </source>
</evidence>
<feature type="region of interest" description="Disordered" evidence="1">
    <location>
        <begin position="232"/>
        <end position="316"/>
    </location>
</feature>
<reference evidence="3" key="1">
    <citation type="submission" date="2021-01" db="EMBL/GenBank/DDBJ databases">
        <authorList>
            <consortium name="Genoscope - CEA"/>
            <person name="William W."/>
        </authorList>
    </citation>
    <scope>NUCLEOTIDE SEQUENCE</scope>
</reference>
<dbReference type="AlphaFoldDB" id="A0A816IAQ9"/>
<name>A0A816IAQ9_BRANA</name>
<feature type="compositionally biased region" description="Polar residues" evidence="1">
    <location>
        <begin position="290"/>
        <end position="315"/>
    </location>
</feature>
<dbReference type="EMBL" id="HG994367">
    <property type="protein sequence ID" value="CAF1704907.1"/>
    <property type="molecule type" value="Genomic_DNA"/>
</dbReference>
<accession>A0A816IAQ9</accession>
<evidence type="ECO:0000256" key="1">
    <source>
        <dbReference type="SAM" id="MobiDB-lite"/>
    </source>
</evidence>
<feature type="compositionally biased region" description="Polar residues" evidence="1">
    <location>
        <begin position="101"/>
        <end position="112"/>
    </location>
</feature>
<feature type="transmembrane region" description="Helical" evidence="2">
    <location>
        <begin position="6"/>
        <end position="27"/>
    </location>
</feature>
<proteinExistence type="predicted"/>
<sequence length="408" mass="46553">MCIYIHKLYCIVDVISTVLTLCITLLYPRGSFRFEIQNKATHPSAGGRSYHRRRPNHHGRLSSVPEPNYKPEDTQKQSSLRLKTKLRVDKYSHRRVVSNRGHLNQGTRSPVEQQWRAKAQHTERNEGKERAADEHRLPLERNLDKEDFPPLQFAQVPPTRTTEEVMEELREVTYQYTNCADPVESAARKQRVLDGEVHGLMEQSAATIVAREQEAQQAYITTRVAEIEVENEMETEQSATLPLVLPQPPQNSKRKGRPPKAKQREIRISPKVFKGSNSRKRNLTAAMASPANQTSRTLSRTSNRPTRRVVSTSNAPAGAGTRGLVVAVCANYMSFRLNECTRSRWIGFGYGVLQICFRMKEEEEDTSLNGREREKNIVNGFKADFDEQNAPVNVNCQESFGIKNFRSF</sequence>
<feature type="region of interest" description="Disordered" evidence="1">
    <location>
        <begin position="41"/>
        <end position="135"/>
    </location>
</feature>
<feature type="compositionally biased region" description="Basic and acidic residues" evidence="1">
    <location>
        <begin position="120"/>
        <end position="135"/>
    </location>
</feature>
<evidence type="ECO:0000256" key="2">
    <source>
        <dbReference type="SAM" id="Phobius"/>
    </source>
</evidence>
<feature type="compositionally biased region" description="Basic residues" evidence="1">
    <location>
        <begin position="49"/>
        <end position="60"/>
    </location>
</feature>
<gene>
    <name evidence="3" type="ORF">DARMORV10_C03P49130.1</name>
</gene>
<feature type="compositionally biased region" description="Basic residues" evidence="1">
    <location>
        <begin position="252"/>
        <end position="261"/>
    </location>
</feature>
<keyword evidence="2" id="KW-0472">Membrane</keyword>
<keyword evidence="2" id="KW-1133">Transmembrane helix</keyword>
<keyword evidence="2" id="KW-0812">Transmembrane</keyword>